<accession>A0A0A1F5M3</accession>
<dbReference type="AlphaFoldDB" id="A0A0A1F5M3"/>
<dbReference type="InterPro" id="IPR018062">
    <property type="entry name" value="HTH_AraC-typ_CS"/>
</dbReference>
<dbReference type="EMBL" id="CP009962">
    <property type="protein sequence ID" value="AIY39801.1"/>
    <property type="molecule type" value="Genomic_DNA"/>
</dbReference>
<keyword evidence="6" id="KW-1185">Reference proteome</keyword>
<dbReference type="Gene3D" id="3.30.450.20">
    <property type="entry name" value="PAS domain"/>
    <property type="match status" value="1"/>
</dbReference>
<dbReference type="InterPro" id="IPR035965">
    <property type="entry name" value="PAS-like_dom_sf"/>
</dbReference>
<dbReference type="PROSITE" id="PS00041">
    <property type="entry name" value="HTH_ARAC_FAMILY_1"/>
    <property type="match status" value="1"/>
</dbReference>
<dbReference type="PANTHER" id="PTHR46796">
    <property type="entry name" value="HTH-TYPE TRANSCRIPTIONAL ACTIVATOR RHAS-RELATED"/>
    <property type="match status" value="1"/>
</dbReference>
<dbReference type="HOGENOM" id="CLU_077604_0_0_4"/>
<name>A0A0A1F5M3_9BURK</name>
<dbReference type="Pfam" id="PF12833">
    <property type="entry name" value="HTH_18"/>
    <property type="match status" value="1"/>
</dbReference>
<dbReference type="InterPro" id="IPR020449">
    <property type="entry name" value="Tscrpt_reg_AraC-type_HTH"/>
</dbReference>
<dbReference type="SUPFAM" id="SSF46689">
    <property type="entry name" value="Homeodomain-like"/>
    <property type="match status" value="2"/>
</dbReference>
<dbReference type="InterPro" id="IPR013656">
    <property type="entry name" value="PAS_4"/>
</dbReference>
<protein>
    <submittedName>
        <fullName evidence="5">Transcriptional regulator</fullName>
    </submittedName>
</protein>
<dbReference type="KEGG" id="care:LT85_0641"/>
<dbReference type="OrthoDB" id="6146868at2"/>
<evidence type="ECO:0000256" key="1">
    <source>
        <dbReference type="ARBA" id="ARBA00023015"/>
    </source>
</evidence>
<dbReference type="PROSITE" id="PS01124">
    <property type="entry name" value="HTH_ARAC_FAMILY_2"/>
    <property type="match status" value="1"/>
</dbReference>
<dbReference type="Gene3D" id="1.10.10.60">
    <property type="entry name" value="Homeodomain-like"/>
    <property type="match status" value="1"/>
</dbReference>
<evidence type="ECO:0000313" key="6">
    <source>
        <dbReference type="Proteomes" id="UP000030302"/>
    </source>
</evidence>
<sequence length="254" mass="28083">MIQPAAPIAIQTDRNLLAASLDNVFFAEALFDALPDVVFFVKGKQAEYLVANQTLVARCGLTDKTALLGRTARDIFPPSLGASFLEQDLRVLGTGVDIHDQLELHLYPNRAPGWCLTHKIVLRDRDGGIAGMAGISRDLAMPDKNHPVYQRVAAAASFIHDHYDQQIHIRELARIADLSVSQIERYFQKIFSLNPRQMIIKTRLDAASAMLAGQRSITEIAAACGYQDHSAFTRQFKATVGITPRAYRQLLQAG</sequence>
<dbReference type="Proteomes" id="UP000030302">
    <property type="component" value="Chromosome"/>
</dbReference>
<dbReference type="GO" id="GO:0043565">
    <property type="term" value="F:sequence-specific DNA binding"/>
    <property type="evidence" value="ECO:0007669"/>
    <property type="project" value="InterPro"/>
</dbReference>
<reference evidence="6" key="1">
    <citation type="journal article" date="2014" name="Soil Biol. Biochem.">
        <title>Structure and function of bacterial communities in ageing soils: Insights from the Mendocino ecological staircase.</title>
        <authorList>
            <person name="Uroz S."/>
            <person name="Tech J.J."/>
            <person name="Sawaya N.A."/>
            <person name="Frey-Klett P."/>
            <person name="Leveau J.H.J."/>
        </authorList>
    </citation>
    <scope>NUCLEOTIDE SEQUENCE [LARGE SCALE GENOMIC DNA]</scope>
    <source>
        <strain evidence="6">Cal35</strain>
    </source>
</reference>
<evidence type="ECO:0000259" key="4">
    <source>
        <dbReference type="PROSITE" id="PS01124"/>
    </source>
</evidence>
<dbReference type="RefSeq" id="WP_052134606.1">
    <property type="nucleotide sequence ID" value="NZ_CP009962.1"/>
</dbReference>
<keyword evidence="1" id="KW-0805">Transcription regulation</keyword>
<dbReference type="PANTHER" id="PTHR46796:SF13">
    <property type="entry name" value="HTH-TYPE TRANSCRIPTIONAL ACTIVATOR RHAS"/>
    <property type="match status" value="1"/>
</dbReference>
<dbReference type="InterPro" id="IPR018060">
    <property type="entry name" value="HTH_AraC"/>
</dbReference>
<feature type="domain" description="HTH araC/xylS-type" evidence="4">
    <location>
        <begin position="153"/>
        <end position="250"/>
    </location>
</feature>
<dbReference type="PRINTS" id="PR00032">
    <property type="entry name" value="HTHARAC"/>
</dbReference>
<evidence type="ECO:0000256" key="3">
    <source>
        <dbReference type="ARBA" id="ARBA00023163"/>
    </source>
</evidence>
<dbReference type="SUPFAM" id="SSF55785">
    <property type="entry name" value="PYP-like sensor domain (PAS domain)"/>
    <property type="match status" value="1"/>
</dbReference>
<evidence type="ECO:0000313" key="5">
    <source>
        <dbReference type="EMBL" id="AIY39801.1"/>
    </source>
</evidence>
<dbReference type="Pfam" id="PF08448">
    <property type="entry name" value="PAS_4"/>
    <property type="match status" value="1"/>
</dbReference>
<dbReference type="InterPro" id="IPR009057">
    <property type="entry name" value="Homeodomain-like_sf"/>
</dbReference>
<keyword evidence="3" id="KW-0804">Transcription</keyword>
<dbReference type="STRING" id="279058.LT85_0641"/>
<evidence type="ECO:0000256" key="2">
    <source>
        <dbReference type="ARBA" id="ARBA00023125"/>
    </source>
</evidence>
<dbReference type="SMART" id="SM00342">
    <property type="entry name" value="HTH_ARAC"/>
    <property type="match status" value="1"/>
</dbReference>
<gene>
    <name evidence="5" type="ORF">LT85_0641</name>
</gene>
<dbReference type="GO" id="GO:0003700">
    <property type="term" value="F:DNA-binding transcription factor activity"/>
    <property type="evidence" value="ECO:0007669"/>
    <property type="project" value="InterPro"/>
</dbReference>
<dbReference type="InterPro" id="IPR050204">
    <property type="entry name" value="AraC_XylS_family_regulators"/>
</dbReference>
<organism evidence="5 6">
    <name type="scientific">Collimonas arenae</name>
    <dbReference type="NCBI Taxonomy" id="279058"/>
    <lineage>
        <taxon>Bacteria</taxon>
        <taxon>Pseudomonadati</taxon>
        <taxon>Pseudomonadota</taxon>
        <taxon>Betaproteobacteria</taxon>
        <taxon>Burkholderiales</taxon>
        <taxon>Oxalobacteraceae</taxon>
        <taxon>Collimonas</taxon>
    </lineage>
</organism>
<keyword evidence="2" id="KW-0238">DNA-binding</keyword>
<proteinExistence type="predicted"/>